<reference evidence="4" key="3">
    <citation type="journal article" date="2017" name="J. Biotechnol.">
        <title>Complete genome sequence of Novosphingobium resinovorum SA1, a versatile xenobiotic-degrading bacterium capable of utilizing sulfanilic acid.</title>
        <authorList>
            <person name="Hegedus B."/>
            <person name="Kos P.B."/>
            <person name="Balint B."/>
            <person name="Maroti G."/>
            <person name="Gan H.M."/>
            <person name="Perei K."/>
            <person name="Rakhely G."/>
        </authorList>
    </citation>
    <scope>NUCLEOTIDE SEQUENCE [LARGE SCALE GENOMIC DNA]</scope>
    <source>
        <strain evidence="4">SA1</strain>
    </source>
</reference>
<dbReference type="NCBIfam" id="TIGR02118">
    <property type="entry name" value="EthD family reductase"/>
    <property type="match status" value="1"/>
</dbReference>
<keyword evidence="4" id="KW-1185">Reference proteome</keyword>
<dbReference type="EMBL" id="JFYZ01000060">
    <property type="protein sequence ID" value="EZP71260.1"/>
    <property type="molecule type" value="Genomic_DNA"/>
</dbReference>
<dbReference type="Proteomes" id="UP000024329">
    <property type="component" value="Unassembled WGS sequence"/>
</dbReference>
<name>A0A031JEW3_9SPHN</name>
<dbReference type="PATRIC" id="fig|158500.4.peg.5331"/>
<geneLocation type="plasmid" evidence="1 4">
    <name>pSA1</name>
</geneLocation>
<dbReference type="EMBL" id="CP017076">
    <property type="protein sequence ID" value="AOR79691.1"/>
    <property type="molecule type" value="Genomic_DNA"/>
</dbReference>
<dbReference type="Gene3D" id="3.30.70.100">
    <property type="match status" value="1"/>
</dbReference>
<dbReference type="SUPFAM" id="SSF54909">
    <property type="entry name" value="Dimeric alpha+beta barrel"/>
    <property type="match status" value="1"/>
</dbReference>
<dbReference type="InterPro" id="IPR011008">
    <property type="entry name" value="Dimeric_a/b-barrel"/>
</dbReference>
<proteinExistence type="predicted"/>
<reference evidence="1" key="2">
    <citation type="submission" date="2016-08" db="EMBL/GenBank/DDBJ databases">
        <authorList>
            <person name="Seilhamer J.J."/>
        </authorList>
    </citation>
    <scope>NUCLEOTIDE SEQUENCE [LARGE SCALE GENOMIC DNA]</scope>
    <source>
        <strain evidence="1">SA1</strain>
        <plasmid evidence="1">pSA1</plasmid>
    </source>
</reference>
<dbReference type="Proteomes" id="UP000094626">
    <property type="component" value="Plasmid pSA1"/>
</dbReference>
<dbReference type="PANTHER" id="PTHR40260:SF2">
    <property type="entry name" value="BLR8190 PROTEIN"/>
    <property type="match status" value="1"/>
</dbReference>
<gene>
    <name evidence="1" type="ORF">BES08_23195</name>
    <name evidence="2" type="ORF">BV97_05253</name>
</gene>
<dbReference type="GO" id="GO:0016491">
    <property type="term" value="F:oxidoreductase activity"/>
    <property type="evidence" value="ECO:0007669"/>
    <property type="project" value="InterPro"/>
</dbReference>
<dbReference type="KEGG" id="nre:BES08_23195"/>
<evidence type="ECO:0000313" key="2">
    <source>
        <dbReference type="EMBL" id="EZP71260.1"/>
    </source>
</evidence>
<dbReference type="OrthoDB" id="5343971at2"/>
<evidence type="ECO:0000313" key="4">
    <source>
        <dbReference type="Proteomes" id="UP000094626"/>
    </source>
</evidence>
<keyword evidence="1" id="KW-0614">Plasmid</keyword>
<evidence type="ECO:0000313" key="3">
    <source>
        <dbReference type="Proteomes" id="UP000024329"/>
    </source>
</evidence>
<organism evidence="2 3">
    <name type="scientific">Novosphingobium resinovorum</name>
    <dbReference type="NCBI Taxonomy" id="158500"/>
    <lineage>
        <taxon>Bacteria</taxon>
        <taxon>Pseudomonadati</taxon>
        <taxon>Pseudomonadota</taxon>
        <taxon>Alphaproteobacteria</taxon>
        <taxon>Sphingomonadales</taxon>
        <taxon>Sphingomonadaceae</taxon>
        <taxon>Novosphingobium</taxon>
    </lineage>
</organism>
<dbReference type="AlphaFoldDB" id="A0A031JEW3"/>
<dbReference type="InterPro" id="IPR009799">
    <property type="entry name" value="EthD_dom"/>
</dbReference>
<evidence type="ECO:0000313" key="1">
    <source>
        <dbReference type="EMBL" id="AOR79691.1"/>
    </source>
</evidence>
<dbReference type="PANTHER" id="PTHR40260">
    <property type="entry name" value="BLR8190 PROTEIN"/>
    <property type="match status" value="1"/>
</dbReference>
<dbReference type="RefSeq" id="WP_036530173.1">
    <property type="nucleotide sequence ID" value="NZ_CP017076.1"/>
</dbReference>
<sequence>MIRILAVYPNDAGSRFDGDYYRHCHAPFAHRLLAPFGLDSVRTVLGGAALDGTSPAYWAVSEMLFATRAAFDEAMAQCGAALFADLPNYTTVTPVLQVGTLAEEDIKEGA</sequence>
<protein>
    <submittedName>
        <fullName evidence="2">Ethyl tert-butyl ether degradation EthD</fullName>
    </submittedName>
</protein>
<reference evidence="2 3" key="1">
    <citation type="submission" date="2014-03" db="EMBL/GenBank/DDBJ databases">
        <title>Whole genome sequence of Novosphingobium resinovorum KF1.</title>
        <authorList>
            <person name="Gan H.M."/>
            <person name="Gan H.Y."/>
            <person name="Chew T.H."/>
            <person name="Savka M.A."/>
        </authorList>
    </citation>
    <scope>NUCLEOTIDE SEQUENCE [LARGE SCALE GENOMIC DNA]</scope>
    <source>
        <strain evidence="2 3">KF1</strain>
    </source>
</reference>
<accession>A0A031JEW3</accession>